<dbReference type="AlphaFoldDB" id="X1FJB0"/>
<evidence type="ECO:0000313" key="1">
    <source>
        <dbReference type="EMBL" id="GAH32605.1"/>
    </source>
</evidence>
<comment type="caution">
    <text evidence="1">The sequence shown here is derived from an EMBL/GenBank/DDBJ whole genome shotgun (WGS) entry which is preliminary data.</text>
</comment>
<protein>
    <submittedName>
        <fullName evidence="1">Uncharacterized protein</fullName>
    </submittedName>
</protein>
<gene>
    <name evidence="1" type="ORF">S03H2_21892</name>
</gene>
<accession>X1FJB0</accession>
<sequence>MDVSDNASTKARVDAVAGNDAYGIVVGTNAGATAEDNENFAIDTTIASGGGGGQLDYQAVTFIAPRIVGPNIDFDISRAFVNNSGGIITVREIGIICRNTTDTKDHLLLRDVVADEAVGIGLTLTVVYILRTTV</sequence>
<proteinExistence type="predicted"/>
<organism evidence="1">
    <name type="scientific">marine sediment metagenome</name>
    <dbReference type="NCBI Taxonomy" id="412755"/>
    <lineage>
        <taxon>unclassified sequences</taxon>
        <taxon>metagenomes</taxon>
        <taxon>ecological metagenomes</taxon>
    </lineage>
</organism>
<dbReference type="EMBL" id="BARU01011710">
    <property type="protein sequence ID" value="GAH32605.1"/>
    <property type="molecule type" value="Genomic_DNA"/>
</dbReference>
<reference evidence="1" key="1">
    <citation type="journal article" date="2014" name="Front. Microbiol.">
        <title>High frequency of phylogenetically diverse reductive dehalogenase-homologous genes in deep subseafloor sedimentary metagenomes.</title>
        <authorList>
            <person name="Kawai M."/>
            <person name="Futagami T."/>
            <person name="Toyoda A."/>
            <person name="Takaki Y."/>
            <person name="Nishi S."/>
            <person name="Hori S."/>
            <person name="Arai W."/>
            <person name="Tsubouchi T."/>
            <person name="Morono Y."/>
            <person name="Uchiyama I."/>
            <person name="Ito T."/>
            <person name="Fujiyama A."/>
            <person name="Inagaki F."/>
            <person name="Takami H."/>
        </authorList>
    </citation>
    <scope>NUCLEOTIDE SEQUENCE</scope>
    <source>
        <strain evidence="1">Expedition CK06-06</strain>
    </source>
</reference>
<name>X1FJB0_9ZZZZ</name>